<comment type="function">
    <text evidence="10">Catalyzes the NADPH-dependent reduction of glutamyl-tRNA(Glu) to glutamate 1-semialdehyde (GSA).</text>
</comment>
<proteinExistence type="inferred from homology"/>
<feature type="domain" description="Glutamyl-tRNA reductase N-terminal" evidence="14">
    <location>
        <begin position="7"/>
        <end position="153"/>
    </location>
</feature>
<evidence type="ECO:0000256" key="3">
    <source>
        <dbReference type="ARBA" id="ARBA00005916"/>
    </source>
</evidence>
<feature type="binding site" evidence="10">
    <location>
        <begin position="187"/>
        <end position="192"/>
    </location>
    <ligand>
        <name>NADP(+)</name>
        <dbReference type="ChEBI" id="CHEBI:58349"/>
    </ligand>
</feature>
<comment type="catalytic activity">
    <reaction evidence="8 10 11">
        <text>(S)-4-amino-5-oxopentanoate + tRNA(Glu) + NADP(+) = L-glutamyl-tRNA(Glu) + NADPH + H(+)</text>
        <dbReference type="Rhea" id="RHEA:12344"/>
        <dbReference type="Rhea" id="RHEA-COMP:9663"/>
        <dbReference type="Rhea" id="RHEA-COMP:9680"/>
        <dbReference type="ChEBI" id="CHEBI:15378"/>
        <dbReference type="ChEBI" id="CHEBI:57501"/>
        <dbReference type="ChEBI" id="CHEBI:57783"/>
        <dbReference type="ChEBI" id="CHEBI:58349"/>
        <dbReference type="ChEBI" id="CHEBI:78442"/>
        <dbReference type="ChEBI" id="CHEBI:78520"/>
        <dbReference type="EC" id="1.2.1.70"/>
    </reaction>
</comment>
<dbReference type="GO" id="GO:0050661">
    <property type="term" value="F:NADP binding"/>
    <property type="evidence" value="ECO:0007669"/>
    <property type="project" value="InterPro"/>
</dbReference>
<dbReference type="InterPro" id="IPR006367">
    <property type="entry name" value="Sirohaem_synthase_N"/>
</dbReference>
<keyword evidence="5 10" id="KW-0560">Oxidoreductase</keyword>
<dbReference type="GO" id="GO:0019354">
    <property type="term" value="P:siroheme biosynthetic process"/>
    <property type="evidence" value="ECO:0007669"/>
    <property type="project" value="UniProtKB-UniPathway"/>
</dbReference>
<evidence type="ECO:0000256" key="1">
    <source>
        <dbReference type="ARBA" id="ARBA00005010"/>
    </source>
</evidence>
<dbReference type="Pfam" id="PF13241">
    <property type="entry name" value="NAD_binding_7"/>
    <property type="match status" value="1"/>
</dbReference>
<evidence type="ECO:0000256" key="2">
    <source>
        <dbReference type="ARBA" id="ARBA00005059"/>
    </source>
</evidence>
<name>A0A1M5XJB7_9FIRM</name>
<dbReference type="HAMAP" id="MF_00087">
    <property type="entry name" value="Glu_tRNA_reductase"/>
    <property type="match status" value="1"/>
</dbReference>
<dbReference type="PANTHER" id="PTHR43013">
    <property type="entry name" value="GLUTAMYL-TRNA REDUCTASE"/>
    <property type="match status" value="1"/>
</dbReference>
<keyword evidence="7 10" id="KW-0627">Porphyrin biosynthesis</keyword>
<dbReference type="InterPro" id="IPR036291">
    <property type="entry name" value="NAD(P)-bd_dom_sf"/>
</dbReference>
<feature type="binding site" evidence="10">
    <location>
        <position position="118"/>
    </location>
    <ligand>
        <name>substrate</name>
    </ligand>
</feature>
<dbReference type="Gene3D" id="3.40.50.720">
    <property type="entry name" value="NAD(P)-binding Rossmann-like Domain"/>
    <property type="match status" value="2"/>
</dbReference>
<evidence type="ECO:0000256" key="4">
    <source>
        <dbReference type="ARBA" id="ARBA00022857"/>
    </source>
</evidence>
<dbReference type="Gene3D" id="3.30.460.30">
    <property type="entry name" value="Glutamyl-tRNA reductase, N-terminal domain"/>
    <property type="match status" value="1"/>
</dbReference>
<evidence type="ECO:0000259" key="12">
    <source>
        <dbReference type="Pfam" id="PF00745"/>
    </source>
</evidence>
<dbReference type="OrthoDB" id="110209at2"/>
<dbReference type="Pfam" id="PF05201">
    <property type="entry name" value="GlutR_N"/>
    <property type="match status" value="1"/>
</dbReference>
<dbReference type="InterPro" id="IPR006151">
    <property type="entry name" value="Shikm_DH/Glu-tRNA_Rdtase"/>
</dbReference>
<feature type="domain" description="Quinate/shikimate 5-dehydrogenase/glutamyl-tRNA reductase" evidence="13">
    <location>
        <begin position="171"/>
        <end position="296"/>
    </location>
</feature>
<dbReference type="EC" id="1.2.1.70" evidence="10 11"/>
<dbReference type="Proteomes" id="UP000183995">
    <property type="component" value="Unassembled WGS sequence"/>
</dbReference>
<keyword evidence="6" id="KW-0520">NAD</keyword>
<dbReference type="InterPro" id="IPR015896">
    <property type="entry name" value="4pyrrol_synth_GluRdtase_dimer"/>
</dbReference>
<dbReference type="InterPro" id="IPR015895">
    <property type="entry name" value="4pyrrol_synth_GluRdtase_N"/>
</dbReference>
<dbReference type="InterPro" id="IPR000343">
    <property type="entry name" value="4pyrrol_synth_GluRdtase"/>
</dbReference>
<dbReference type="UniPathway" id="UPA00262">
    <property type="reaction ID" value="UER00222"/>
</dbReference>
<evidence type="ECO:0000256" key="10">
    <source>
        <dbReference type="HAMAP-Rule" id="MF_00087"/>
    </source>
</evidence>
<comment type="subunit">
    <text evidence="10">Homodimer.</text>
</comment>
<dbReference type="GO" id="GO:0019353">
    <property type="term" value="P:protoporphyrinogen IX biosynthetic process from glutamate"/>
    <property type="evidence" value="ECO:0007669"/>
    <property type="project" value="TreeGrafter"/>
</dbReference>
<evidence type="ECO:0000313" key="15">
    <source>
        <dbReference type="EMBL" id="SHH99927.1"/>
    </source>
</evidence>
<comment type="pathway">
    <text evidence="2 10 11">Porphyrin-containing compound metabolism; protoporphyrin-IX biosynthesis; 5-aminolevulinate from L-glutamyl-tRNA(Glu): step 1/2.</text>
</comment>
<dbReference type="InterPro" id="IPR036343">
    <property type="entry name" value="GluRdtase_N_sf"/>
</dbReference>
<organism evidence="15 16">
    <name type="scientific">Sporobacter termitidis DSM 10068</name>
    <dbReference type="NCBI Taxonomy" id="1123282"/>
    <lineage>
        <taxon>Bacteria</taxon>
        <taxon>Bacillati</taxon>
        <taxon>Bacillota</taxon>
        <taxon>Clostridia</taxon>
        <taxon>Eubacteriales</taxon>
        <taxon>Oscillospiraceae</taxon>
        <taxon>Sporobacter</taxon>
    </lineage>
</organism>
<dbReference type="NCBIfam" id="TIGR01035">
    <property type="entry name" value="hemA"/>
    <property type="match status" value="1"/>
</dbReference>
<dbReference type="RefSeq" id="WP_073078046.1">
    <property type="nucleotide sequence ID" value="NZ_FQXV01000005.1"/>
</dbReference>
<evidence type="ECO:0000256" key="8">
    <source>
        <dbReference type="ARBA" id="ARBA00047464"/>
    </source>
</evidence>
<evidence type="ECO:0000256" key="5">
    <source>
        <dbReference type="ARBA" id="ARBA00023002"/>
    </source>
</evidence>
<dbReference type="NCBIfam" id="TIGR01470">
    <property type="entry name" value="cysG_Nterm"/>
    <property type="match status" value="1"/>
</dbReference>
<comment type="pathway">
    <text evidence="1">Porphyrin-containing compound metabolism; siroheme biosynthesis; sirohydrochlorin from precorrin-2: step 1/1.</text>
</comment>
<feature type="active site" description="Nucleophile" evidence="10">
    <location>
        <position position="50"/>
    </location>
</feature>
<keyword evidence="16" id="KW-1185">Reference proteome</keyword>
<feature type="binding site" evidence="10">
    <location>
        <position position="107"/>
    </location>
    <ligand>
        <name>substrate</name>
    </ligand>
</feature>
<dbReference type="FunFam" id="3.30.460.30:FF:000001">
    <property type="entry name" value="Glutamyl-tRNA reductase"/>
    <property type="match status" value="1"/>
</dbReference>
<feature type="domain" description="Tetrapyrrole biosynthesis glutamyl-tRNA reductase dimerisation" evidence="12">
    <location>
        <begin position="312"/>
        <end position="374"/>
    </location>
</feature>
<dbReference type="GO" id="GO:0043115">
    <property type="term" value="F:precorrin-2 dehydrogenase activity"/>
    <property type="evidence" value="ECO:0007669"/>
    <property type="project" value="UniProtKB-EC"/>
</dbReference>
<keyword evidence="4 10" id="KW-0521">NADP</keyword>
<evidence type="ECO:0000259" key="13">
    <source>
        <dbReference type="Pfam" id="PF01488"/>
    </source>
</evidence>
<dbReference type="STRING" id="1123282.SAMN02745823_01869"/>
<dbReference type="UniPathway" id="UPA00251">
    <property type="reaction ID" value="UER00316"/>
</dbReference>
<evidence type="ECO:0000256" key="9">
    <source>
        <dbReference type="ARBA" id="ARBA00047561"/>
    </source>
</evidence>
<comment type="catalytic activity">
    <reaction evidence="9">
        <text>precorrin-2 + NAD(+) = sirohydrochlorin + NADH + 2 H(+)</text>
        <dbReference type="Rhea" id="RHEA:15613"/>
        <dbReference type="ChEBI" id="CHEBI:15378"/>
        <dbReference type="ChEBI" id="CHEBI:57540"/>
        <dbReference type="ChEBI" id="CHEBI:57945"/>
        <dbReference type="ChEBI" id="CHEBI:58351"/>
        <dbReference type="ChEBI" id="CHEBI:58827"/>
        <dbReference type="EC" id="1.3.1.76"/>
    </reaction>
</comment>
<evidence type="ECO:0000256" key="6">
    <source>
        <dbReference type="ARBA" id="ARBA00023027"/>
    </source>
</evidence>
<feature type="binding site" evidence="10">
    <location>
        <begin position="49"/>
        <end position="52"/>
    </location>
    <ligand>
        <name>substrate</name>
    </ligand>
</feature>
<comment type="similarity">
    <text evidence="3 10 11">Belongs to the glutamyl-tRNA reductase family.</text>
</comment>
<dbReference type="SUPFAM" id="SSF69742">
    <property type="entry name" value="Glutamyl tRNA-reductase catalytic, N-terminal domain"/>
    <property type="match status" value="1"/>
</dbReference>
<evidence type="ECO:0000259" key="14">
    <source>
        <dbReference type="Pfam" id="PF05201"/>
    </source>
</evidence>
<sequence length="572" mass="62639">MKICMAGIDYNTASLDDRERFAPTKAAQAKLLEKALRYPGVSGCVVISTCNRMELWLSRGEEDVARPFDILCAQFGVDAAAHEKYFTQREDDDAVRHLFEVTSGLKSRIFGEEQILAQVKEAIVFSRENKAADPVLEALFRGAVTAAKKAKTSVHLQAVDRSAPKTAVQILKSRFSGLDGLRCLVIGSGEMGLLSARTLAAEGCAVTITQRRHILSGGVVPAGCAVIDYEDRYKFFESAQVVVSATRSPHYTLACDQVSGLLAGQEKLLFDLAVPRDIDPKIAGLPGITLYDIDHLGGDLTALDDNESVRRVKEIIDGEIREFERWRSIRAMMPMVSELGARAAADTEERVRYSLKNVPLDDNTRKLVCEAAGKAAGKAVQSVLLRFDRDTGGGLLSRGLTEFKGDRRPAGGEDAAVKLPPRFPLFVDLSGKKIAVIGAGPIALRRITALSAYPCTICVTAPEAREEIRRLHHDNRIVYIEKAYEPGDLEDAYLVVAATNDRALNHQIALDAGRNGQFCSVADCREECTFYFPATIRYEGGVIGICGTGDDHGRTRDMAADIREFVKARERR</sequence>
<accession>A0A1M5XJB7</accession>
<evidence type="ECO:0000256" key="11">
    <source>
        <dbReference type="RuleBase" id="RU000584"/>
    </source>
</evidence>
<dbReference type="GO" id="GO:0008883">
    <property type="term" value="F:glutamyl-tRNA reductase activity"/>
    <property type="evidence" value="ECO:0007669"/>
    <property type="project" value="UniProtKB-UniRule"/>
</dbReference>
<gene>
    <name evidence="10" type="primary">hemA</name>
    <name evidence="15" type="ORF">SAMN02745823_01869</name>
</gene>
<dbReference type="SUPFAM" id="SSF51735">
    <property type="entry name" value="NAD(P)-binding Rossmann-fold domains"/>
    <property type="match status" value="2"/>
</dbReference>
<feature type="site" description="Important for activity" evidence="10">
    <location>
        <position position="97"/>
    </location>
</feature>
<dbReference type="Pfam" id="PF01488">
    <property type="entry name" value="Shikimate_DH"/>
    <property type="match status" value="1"/>
</dbReference>
<dbReference type="AlphaFoldDB" id="A0A1M5XJB7"/>
<protein>
    <recommendedName>
        <fullName evidence="10 11">Glutamyl-tRNA reductase</fullName>
        <shortName evidence="10">GluTR</shortName>
        <ecNumber evidence="10 11">1.2.1.70</ecNumber>
    </recommendedName>
</protein>
<dbReference type="Pfam" id="PF00745">
    <property type="entry name" value="GlutR_dimer"/>
    <property type="match status" value="1"/>
</dbReference>
<feature type="binding site" evidence="10">
    <location>
        <begin position="112"/>
        <end position="114"/>
    </location>
    <ligand>
        <name>substrate</name>
    </ligand>
</feature>
<reference evidence="15 16" key="1">
    <citation type="submission" date="2016-11" db="EMBL/GenBank/DDBJ databases">
        <authorList>
            <person name="Jaros S."/>
            <person name="Januszkiewicz K."/>
            <person name="Wedrychowicz H."/>
        </authorList>
    </citation>
    <scope>NUCLEOTIDE SEQUENCE [LARGE SCALE GENOMIC DNA]</scope>
    <source>
        <strain evidence="15 16">DSM 10068</strain>
    </source>
</reference>
<evidence type="ECO:0000256" key="7">
    <source>
        <dbReference type="ARBA" id="ARBA00023244"/>
    </source>
</evidence>
<evidence type="ECO:0000313" key="16">
    <source>
        <dbReference type="Proteomes" id="UP000183995"/>
    </source>
</evidence>
<comment type="miscellaneous">
    <text evidence="10">During catalysis, the active site Cys acts as a nucleophile attacking the alpha-carbonyl group of tRNA-bound glutamate with the formation of a thioester intermediate between enzyme and glutamate, and the concomitant release of tRNA(Glu). The thioester intermediate is finally reduced by direct hydride transfer from NADPH, to form the product GSA.</text>
</comment>
<dbReference type="PANTHER" id="PTHR43013:SF1">
    <property type="entry name" value="GLUTAMYL-TRNA REDUCTASE"/>
    <property type="match status" value="1"/>
</dbReference>
<comment type="domain">
    <text evidence="10">Possesses an unusual extended V-shaped dimeric structure with each monomer consisting of three distinct domains arranged along a curved 'spinal' alpha-helix. The N-terminal catalytic domain specifically recognizes the glutamate moiety of the substrate. The second domain is the NADPH-binding domain, and the third C-terminal domain is responsible for dimerization.</text>
</comment>
<dbReference type="EMBL" id="FQXV01000005">
    <property type="protein sequence ID" value="SHH99927.1"/>
    <property type="molecule type" value="Genomic_DNA"/>
</dbReference>